<comment type="caution">
    <text evidence="2">The sequence shown here is derived from an EMBL/GenBank/DDBJ whole genome shotgun (WGS) entry which is preliminary data.</text>
</comment>
<evidence type="ECO:0000256" key="1">
    <source>
        <dbReference type="SAM" id="MobiDB-lite"/>
    </source>
</evidence>
<feature type="compositionally biased region" description="Pro residues" evidence="1">
    <location>
        <begin position="72"/>
        <end position="107"/>
    </location>
</feature>
<feature type="region of interest" description="Disordered" evidence="1">
    <location>
        <begin position="20"/>
        <end position="163"/>
    </location>
</feature>
<evidence type="ECO:0000313" key="3">
    <source>
        <dbReference type="Proteomes" id="UP000475325"/>
    </source>
</evidence>
<protein>
    <submittedName>
        <fullName evidence="2">Uncharacterized protein</fullName>
    </submittedName>
</protein>
<feature type="compositionally biased region" description="Polar residues" evidence="1">
    <location>
        <begin position="50"/>
        <end position="59"/>
    </location>
</feature>
<feature type="compositionally biased region" description="Basic residues" evidence="1">
    <location>
        <begin position="154"/>
        <end position="163"/>
    </location>
</feature>
<dbReference type="EMBL" id="WIQW01000004">
    <property type="protein sequence ID" value="KAF3111307.1"/>
    <property type="molecule type" value="Genomic_DNA"/>
</dbReference>
<reference evidence="2 3" key="1">
    <citation type="submission" date="2019-06" db="EMBL/GenBank/DDBJ databases">
        <authorList>
            <person name="Palmer J.M."/>
        </authorList>
    </citation>
    <scope>NUCLEOTIDE SEQUENCE [LARGE SCALE GENOMIC DNA]</scope>
    <source>
        <strain evidence="2 3">TWF102</strain>
    </source>
</reference>
<dbReference type="AlphaFoldDB" id="A0A7C8JCN8"/>
<organism evidence="2 3">
    <name type="scientific">Orbilia oligospora</name>
    <name type="common">Nematode-trapping fungus</name>
    <name type="synonym">Arthrobotrys oligospora</name>
    <dbReference type="NCBI Taxonomy" id="2813651"/>
    <lineage>
        <taxon>Eukaryota</taxon>
        <taxon>Fungi</taxon>
        <taxon>Dikarya</taxon>
        <taxon>Ascomycota</taxon>
        <taxon>Pezizomycotina</taxon>
        <taxon>Orbiliomycetes</taxon>
        <taxon>Orbiliales</taxon>
        <taxon>Orbiliaceae</taxon>
        <taxon>Orbilia</taxon>
    </lineage>
</organism>
<proteinExistence type="predicted"/>
<accession>A0A7C8JCN8</accession>
<gene>
    <name evidence="2" type="ORF">TWF102_006980</name>
</gene>
<sequence length="163" mass="17527">MPIQDLDLSNTIYCAPPFESISPNENVAFEPGDHESESEVSTIVEFDHSSICTDPNCPTSGEREVQLQNDSPPLPISSPPLPISSPPLPISSPPISPLAPPPTPPLAPRSLPSPSVRAPDDSELLASQLVRRPPYRSRPQRSSTAARNFTVTGFRRRGPKAGC</sequence>
<name>A0A7C8JCN8_ORBOL</name>
<dbReference type="Proteomes" id="UP000475325">
    <property type="component" value="Unassembled WGS sequence"/>
</dbReference>
<evidence type="ECO:0000313" key="2">
    <source>
        <dbReference type="EMBL" id="KAF3111307.1"/>
    </source>
</evidence>